<keyword evidence="6 9" id="KW-1133">Transmembrane helix</keyword>
<evidence type="ECO:0000256" key="9">
    <source>
        <dbReference type="HAMAP-Rule" id="MF_00911"/>
    </source>
</evidence>
<dbReference type="InterPro" id="IPR026579">
    <property type="entry name" value="FtsQ"/>
</dbReference>
<feature type="domain" description="POTRA" evidence="10">
    <location>
        <begin position="33"/>
        <end position="102"/>
    </location>
</feature>
<comment type="similarity">
    <text evidence="9">Belongs to the FtsQ/DivIB family. FtsQ subfamily.</text>
</comment>
<evidence type="ECO:0000256" key="6">
    <source>
        <dbReference type="ARBA" id="ARBA00022989"/>
    </source>
</evidence>
<keyword evidence="7 9" id="KW-0472">Membrane</keyword>
<dbReference type="InterPro" id="IPR013685">
    <property type="entry name" value="POTRA_FtsQ_type"/>
</dbReference>
<keyword evidence="5 9" id="KW-0812">Transmembrane</keyword>
<sequence length="246" mass="27891">MQVVKTLLVLVLLVLAVWGLRQQVVSDKVTESLPIRYVRTEGVFQYLSKDELKASLLPLVTASIFDADMQLIHATVAKLAWVKSVSVERVWPDTIDIKVHERKAYVRWGENGLLTEYGELFMPNNADQFKSLLLVEGPKQQEAKTLEIMKGVKTALSDQALELAEFAVNDREAWKIKLKTGLEILLGRTGQLEKLQRFLQTFPVLGQEKIAAMQVVDLRYPNGYAVSWKPDSEPIEWVKSNPQDTN</sequence>
<keyword evidence="4 9" id="KW-0132">Cell division</keyword>
<evidence type="ECO:0000256" key="1">
    <source>
        <dbReference type="ARBA" id="ARBA00004370"/>
    </source>
</evidence>
<gene>
    <name evidence="9 11" type="primary">ftsQ</name>
    <name evidence="11" type="ORF">MGMO_77c00290</name>
</gene>
<comment type="subunit">
    <text evidence="9">Part of a complex composed of FtsB, FtsL and FtsQ.</text>
</comment>
<dbReference type="GO" id="GO:0090529">
    <property type="term" value="P:cell septum assembly"/>
    <property type="evidence" value="ECO:0007669"/>
    <property type="project" value="InterPro"/>
</dbReference>
<dbReference type="Pfam" id="PF03799">
    <property type="entry name" value="FtsQ_DivIB_C"/>
    <property type="match status" value="1"/>
</dbReference>
<reference evidence="11 12" key="1">
    <citation type="journal article" date="2013" name="Genome Announc.">
        <title>Draft Genome Sequence of the Methanotrophic Gammaproteobacterium Methyloglobulus morosus DSM 22980 Strain KoM1.</title>
        <authorList>
            <person name="Poehlein A."/>
            <person name="Deutzmann J.S."/>
            <person name="Daniel R."/>
            <person name="Simeonova D.D."/>
        </authorList>
    </citation>
    <scope>NUCLEOTIDE SEQUENCE [LARGE SCALE GENOMIC DNA]</scope>
    <source>
        <strain evidence="11 12">KoM1</strain>
    </source>
</reference>
<dbReference type="EMBL" id="AYLO01000074">
    <property type="protein sequence ID" value="ESS72016.1"/>
    <property type="molecule type" value="Genomic_DNA"/>
</dbReference>
<evidence type="ECO:0000256" key="3">
    <source>
        <dbReference type="ARBA" id="ARBA00022519"/>
    </source>
</evidence>
<evidence type="ECO:0000313" key="11">
    <source>
        <dbReference type="EMBL" id="ESS72016.1"/>
    </source>
</evidence>
<proteinExistence type="inferred from homology"/>
<name>V5DXG8_9GAMM</name>
<evidence type="ECO:0000313" key="12">
    <source>
        <dbReference type="Proteomes" id="UP000017842"/>
    </source>
</evidence>
<dbReference type="RefSeq" id="WP_023494947.1">
    <property type="nucleotide sequence ID" value="NZ_AYLO01000074.1"/>
</dbReference>
<dbReference type="PANTHER" id="PTHR35851">
    <property type="entry name" value="CELL DIVISION PROTEIN FTSQ"/>
    <property type="match status" value="1"/>
</dbReference>
<keyword evidence="8 9" id="KW-0131">Cell cycle</keyword>
<dbReference type="OrthoDB" id="9790370at2"/>
<evidence type="ECO:0000256" key="8">
    <source>
        <dbReference type="ARBA" id="ARBA00023306"/>
    </source>
</evidence>
<dbReference type="PANTHER" id="PTHR35851:SF1">
    <property type="entry name" value="CELL DIVISION PROTEIN FTSQ"/>
    <property type="match status" value="1"/>
</dbReference>
<comment type="subcellular location">
    <subcellularLocation>
        <location evidence="9">Cell inner membrane</location>
        <topology evidence="9">Single-pass type II membrane protein</topology>
    </subcellularLocation>
    <subcellularLocation>
        <location evidence="1">Membrane</location>
    </subcellularLocation>
    <text evidence="9">Localizes to the division septum.</text>
</comment>
<accession>V5DXG8</accession>
<dbReference type="Pfam" id="PF08478">
    <property type="entry name" value="POTRA_1"/>
    <property type="match status" value="1"/>
</dbReference>
<organism evidence="11 12">
    <name type="scientific">Methyloglobulus morosus KoM1</name>
    <dbReference type="NCBI Taxonomy" id="1116472"/>
    <lineage>
        <taxon>Bacteria</taxon>
        <taxon>Pseudomonadati</taxon>
        <taxon>Pseudomonadota</taxon>
        <taxon>Gammaproteobacteria</taxon>
        <taxon>Methylococcales</taxon>
        <taxon>Methylococcaceae</taxon>
        <taxon>Methyloglobulus</taxon>
    </lineage>
</organism>
<evidence type="ECO:0000256" key="7">
    <source>
        <dbReference type="ARBA" id="ARBA00023136"/>
    </source>
</evidence>
<dbReference type="PROSITE" id="PS51779">
    <property type="entry name" value="POTRA"/>
    <property type="match status" value="1"/>
</dbReference>
<evidence type="ECO:0000259" key="10">
    <source>
        <dbReference type="PROSITE" id="PS51779"/>
    </source>
</evidence>
<keyword evidence="12" id="KW-1185">Reference proteome</keyword>
<dbReference type="PATRIC" id="fig|1116472.3.peg.2208"/>
<dbReference type="Proteomes" id="UP000017842">
    <property type="component" value="Unassembled WGS sequence"/>
</dbReference>
<dbReference type="InterPro" id="IPR045335">
    <property type="entry name" value="FtsQ_C_sf"/>
</dbReference>
<dbReference type="Gene3D" id="3.40.50.11690">
    <property type="entry name" value="Cell division protein FtsQ/DivIB"/>
    <property type="match status" value="1"/>
</dbReference>
<dbReference type="eggNOG" id="COG1589">
    <property type="taxonomic scope" value="Bacteria"/>
</dbReference>
<comment type="function">
    <text evidence="9">Essential cell division protein. May link together the upstream cell division proteins, which are predominantly cytoplasmic, with the downstream cell division proteins, which are predominantly periplasmic. May control correct divisome assembly.</text>
</comment>
<dbReference type="InterPro" id="IPR034746">
    <property type="entry name" value="POTRA"/>
</dbReference>
<evidence type="ECO:0000256" key="4">
    <source>
        <dbReference type="ARBA" id="ARBA00022618"/>
    </source>
</evidence>
<comment type="caution">
    <text evidence="11">The sequence shown here is derived from an EMBL/GenBank/DDBJ whole genome shotgun (WGS) entry which is preliminary data.</text>
</comment>
<dbReference type="AlphaFoldDB" id="V5DXG8"/>
<dbReference type="STRING" id="1116472.MGMO_77c00290"/>
<protein>
    <recommendedName>
        <fullName evidence="9">Cell division protein FtsQ</fullName>
    </recommendedName>
</protein>
<evidence type="ECO:0000256" key="5">
    <source>
        <dbReference type="ARBA" id="ARBA00022692"/>
    </source>
</evidence>
<keyword evidence="3 9" id="KW-0997">Cell inner membrane</keyword>
<dbReference type="GO" id="GO:0043093">
    <property type="term" value="P:FtsZ-dependent cytokinesis"/>
    <property type="evidence" value="ECO:0007669"/>
    <property type="project" value="UniProtKB-UniRule"/>
</dbReference>
<dbReference type="GO" id="GO:0005886">
    <property type="term" value="C:plasma membrane"/>
    <property type="evidence" value="ECO:0007669"/>
    <property type="project" value="UniProtKB-SubCell"/>
</dbReference>
<dbReference type="HAMAP" id="MF_00911">
    <property type="entry name" value="FtsQ_subfam"/>
    <property type="match status" value="1"/>
</dbReference>
<dbReference type="Gene3D" id="3.10.20.310">
    <property type="entry name" value="membrane protein fhac"/>
    <property type="match status" value="1"/>
</dbReference>
<dbReference type="InterPro" id="IPR005548">
    <property type="entry name" value="Cell_div_FtsQ/DivIB_C"/>
</dbReference>
<keyword evidence="2 9" id="KW-1003">Cell membrane</keyword>
<dbReference type="GO" id="GO:0032153">
    <property type="term" value="C:cell division site"/>
    <property type="evidence" value="ECO:0007669"/>
    <property type="project" value="UniProtKB-UniRule"/>
</dbReference>
<evidence type="ECO:0000256" key="2">
    <source>
        <dbReference type="ARBA" id="ARBA00022475"/>
    </source>
</evidence>